<organism evidence="1 2">
    <name type="scientific">Actinocorallia aurantiaca</name>
    <dbReference type="NCBI Taxonomy" id="46204"/>
    <lineage>
        <taxon>Bacteria</taxon>
        <taxon>Bacillati</taxon>
        <taxon>Actinomycetota</taxon>
        <taxon>Actinomycetes</taxon>
        <taxon>Streptosporangiales</taxon>
        <taxon>Thermomonosporaceae</taxon>
        <taxon>Actinocorallia</taxon>
    </lineage>
</organism>
<reference evidence="1 2" key="1">
    <citation type="journal article" date="2019" name="Int. J. Syst. Evol. Microbiol.">
        <title>The Global Catalogue of Microorganisms (GCM) 10K type strain sequencing project: providing services to taxonomists for standard genome sequencing and annotation.</title>
        <authorList>
            <consortium name="The Broad Institute Genomics Platform"/>
            <consortium name="The Broad Institute Genome Sequencing Center for Infectious Disease"/>
            <person name="Wu L."/>
            <person name="Ma J."/>
        </authorList>
    </citation>
    <scope>NUCLEOTIDE SEQUENCE [LARGE SCALE GENOMIC DNA]</scope>
    <source>
        <strain evidence="1 2">JCM 8201</strain>
    </source>
</reference>
<comment type="caution">
    <text evidence="1">The sequence shown here is derived from an EMBL/GenBank/DDBJ whole genome shotgun (WGS) entry which is preliminary data.</text>
</comment>
<evidence type="ECO:0000313" key="1">
    <source>
        <dbReference type="EMBL" id="GAA2727941.1"/>
    </source>
</evidence>
<evidence type="ECO:0000313" key="2">
    <source>
        <dbReference type="Proteomes" id="UP001501842"/>
    </source>
</evidence>
<dbReference type="RefSeq" id="WP_344451485.1">
    <property type="nucleotide sequence ID" value="NZ_BAAATZ010000012.1"/>
</dbReference>
<proteinExistence type="predicted"/>
<name>A0ABN3UA06_9ACTN</name>
<gene>
    <name evidence="1" type="ORF">GCM10010439_35040</name>
</gene>
<dbReference type="Proteomes" id="UP001501842">
    <property type="component" value="Unassembled WGS sequence"/>
</dbReference>
<dbReference type="EMBL" id="BAAATZ010000012">
    <property type="protein sequence ID" value="GAA2727941.1"/>
    <property type="molecule type" value="Genomic_DNA"/>
</dbReference>
<keyword evidence="2" id="KW-1185">Reference proteome</keyword>
<sequence length="45" mass="5042">MPEFLSSLLSKVLMSVLQTIVSELAMMIFRTTYARYGRTVPAAAF</sequence>
<accession>A0ABN3UA06</accession>
<protein>
    <submittedName>
        <fullName evidence="1">Uncharacterized protein</fullName>
    </submittedName>
</protein>